<reference evidence="1 2" key="1">
    <citation type="journal article" date="2022" name="Plant J.">
        <title>Chromosome-level genome of Camellia lanceoleosa provides a valuable resource for understanding genome evolution and self-incompatibility.</title>
        <authorList>
            <person name="Gong W."/>
            <person name="Xiao S."/>
            <person name="Wang L."/>
            <person name="Liao Z."/>
            <person name="Chang Y."/>
            <person name="Mo W."/>
            <person name="Hu G."/>
            <person name="Li W."/>
            <person name="Zhao G."/>
            <person name="Zhu H."/>
            <person name="Hu X."/>
            <person name="Ji K."/>
            <person name="Xiang X."/>
            <person name="Song Q."/>
            <person name="Yuan D."/>
            <person name="Jin S."/>
            <person name="Zhang L."/>
        </authorList>
    </citation>
    <scope>NUCLEOTIDE SEQUENCE [LARGE SCALE GENOMIC DNA]</scope>
    <source>
        <strain evidence="1">SQ_2022a</strain>
    </source>
</reference>
<name>A0ACC0EZT3_9ERIC</name>
<evidence type="ECO:0000313" key="2">
    <source>
        <dbReference type="Proteomes" id="UP001060215"/>
    </source>
</evidence>
<accession>A0ACC0EZT3</accession>
<dbReference type="Proteomes" id="UP001060215">
    <property type="component" value="Chromosome 11"/>
</dbReference>
<comment type="caution">
    <text evidence="1">The sequence shown here is derived from an EMBL/GenBank/DDBJ whole genome shotgun (WGS) entry which is preliminary data.</text>
</comment>
<dbReference type="EMBL" id="CM045768">
    <property type="protein sequence ID" value="KAI7982063.1"/>
    <property type="molecule type" value="Genomic_DNA"/>
</dbReference>
<keyword evidence="2" id="KW-1185">Reference proteome</keyword>
<proteinExistence type="predicted"/>
<protein>
    <submittedName>
        <fullName evidence="1">Uncharacterized protein</fullName>
    </submittedName>
</protein>
<evidence type="ECO:0000313" key="1">
    <source>
        <dbReference type="EMBL" id="KAI7982063.1"/>
    </source>
</evidence>
<sequence length="124" mass="13485">MNDDCRLTRLIPSSPPSLYLSLSLSPTLSVLLRQKQKKPYPLRYRRSSFPPSSLPTLLLLLLIRHAPLHRKAASGQTNTAAELGEADSELAGSVTAVFNCQGPLDAPVFVGSGLVSRKIAHFTF</sequence>
<organism evidence="1 2">
    <name type="scientific">Camellia lanceoleosa</name>
    <dbReference type="NCBI Taxonomy" id="1840588"/>
    <lineage>
        <taxon>Eukaryota</taxon>
        <taxon>Viridiplantae</taxon>
        <taxon>Streptophyta</taxon>
        <taxon>Embryophyta</taxon>
        <taxon>Tracheophyta</taxon>
        <taxon>Spermatophyta</taxon>
        <taxon>Magnoliopsida</taxon>
        <taxon>eudicotyledons</taxon>
        <taxon>Gunneridae</taxon>
        <taxon>Pentapetalae</taxon>
        <taxon>asterids</taxon>
        <taxon>Ericales</taxon>
        <taxon>Theaceae</taxon>
        <taxon>Camellia</taxon>
    </lineage>
</organism>
<gene>
    <name evidence="1" type="ORF">LOK49_LG15G02362</name>
</gene>